<evidence type="ECO:0000256" key="15">
    <source>
        <dbReference type="SAM" id="Phobius"/>
    </source>
</evidence>
<dbReference type="AlphaFoldDB" id="A0A6A4H9F4"/>
<feature type="transmembrane region" description="Helical" evidence="15">
    <location>
        <begin position="130"/>
        <end position="151"/>
    </location>
</feature>
<evidence type="ECO:0000256" key="2">
    <source>
        <dbReference type="ARBA" id="ARBA00006833"/>
    </source>
</evidence>
<dbReference type="Proteomes" id="UP000799118">
    <property type="component" value="Unassembled WGS sequence"/>
</dbReference>
<evidence type="ECO:0000256" key="11">
    <source>
        <dbReference type="ARBA" id="ARBA00023065"/>
    </source>
</evidence>
<evidence type="ECO:0000256" key="6">
    <source>
        <dbReference type="ARBA" id="ARBA00022692"/>
    </source>
</evidence>
<dbReference type="GO" id="GO:0006816">
    <property type="term" value="P:calcium ion transport"/>
    <property type="evidence" value="ECO:0007669"/>
    <property type="project" value="UniProtKB-KW"/>
</dbReference>
<name>A0A6A4H9F4_9AGAR</name>
<feature type="compositionally biased region" description="Gly residues" evidence="14">
    <location>
        <begin position="170"/>
        <end position="181"/>
    </location>
</feature>
<evidence type="ECO:0000256" key="4">
    <source>
        <dbReference type="ARBA" id="ARBA00022448"/>
    </source>
</evidence>
<dbReference type="OrthoDB" id="20303at2759"/>
<proteinExistence type="inferred from homology"/>
<evidence type="ECO:0000256" key="8">
    <source>
        <dbReference type="ARBA" id="ARBA00022824"/>
    </source>
</evidence>
<evidence type="ECO:0000256" key="13">
    <source>
        <dbReference type="ARBA" id="ARBA00031116"/>
    </source>
</evidence>
<keyword evidence="9" id="KW-0106">Calcium</keyword>
<reference evidence="16" key="1">
    <citation type="journal article" date="2019" name="Environ. Microbiol.">
        <title>Fungal ecological strategies reflected in gene transcription - a case study of two litter decomposers.</title>
        <authorList>
            <person name="Barbi F."/>
            <person name="Kohler A."/>
            <person name="Barry K."/>
            <person name="Baskaran P."/>
            <person name="Daum C."/>
            <person name="Fauchery L."/>
            <person name="Ihrmark K."/>
            <person name="Kuo A."/>
            <person name="LaButti K."/>
            <person name="Lipzen A."/>
            <person name="Morin E."/>
            <person name="Grigoriev I.V."/>
            <person name="Henrissat B."/>
            <person name="Lindahl B."/>
            <person name="Martin F."/>
        </authorList>
    </citation>
    <scope>NUCLEOTIDE SEQUENCE</scope>
    <source>
        <strain evidence="16">JB14</strain>
    </source>
</reference>
<evidence type="ECO:0000256" key="10">
    <source>
        <dbReference type="ARBA" id="ARBA00022989"/>
    </source>
</evidence>
<dbReference type="GO" id="GO:2001256">
    <property type="term" value="P:regulation of store-operated calcium entry"/>
    <property type="evidence" value="ECO:0007669"/>
    <property type="project" value="InterPro"/>
</dbReference>
<dbReference type="PANTHER" id="PTHR15929">
    <property type="entry name" value="STORE-OPERATED CALCIUM ENTRY-ASSOCIATED REGULATORY FACTOR"/>
    <property type="match status" value="1"/>
</dbReference>
<organism evidence="16 17">
    <name type="scientific">Gymnopus androsaceus JB14</name>
    <dbReference type="NCBI Taxonomy" id="1447944"/>
    <lineage>
        <taxon>Eukaryota</taxon>
        <taxon>Fungi</taxon>
        <taxon>Dikarya</taxon>
        <taxon>Basidiomycota</taxon>
        <taxon>Agaricomycotina</taxon>
        <taxon>Agaricomycetes</taxon>
        <taxon>Agaricomycetidae</taxon>
        <taxon>Agaricales</taxon>
        <taxon>Marasmiineae</taxon>
        <taxon>Omphalotaceae</taxon>
        <taxon>Gymnopus</taxon>
    </lineage>
</organism>
<feature type="compositionally biased region" description="Basic and acidic residues" evidence="14">
    <location>
        <begin position="236"/>
        <end position="253"/>
    </location>
</feature>
<evidence type="ECO:0000256" key="12">
    <source>
        <dbReference type="ARBA" id="ARBA00023136"/>
    </source>
</evidence>
<evidence type="ECO:0000256" key="1">
    <source>
        <dbReference type="ARBA" id="ARBA00004115"/>
    </source>
</evidence>
<keyword evidence="10 15" id="KW-1133">Transmembrane helix</keyword>
<sequence>MSRVKLASIKSLTFYKDDLTKSRRTSPIPQLVCVGKPCRAYQPEVVRCENLGGSGLDVDWKCEADLPEALRFGKVMVSCEGWSGPGDPYVLKGNYSCSLEYRLVELPKNLRNPNTESYDTPGTKLLAMDVMSLIFTVAWVAILLLICYSFLKSCLQRRETTATGPTRGNRPGGTPGPGGSFPGHYDDRSGEDPPPPYYPKSAPQNSGGWRPGFWTGAAAGGLADWYLFRNRNRSPMEDVRDRPRRQWDWERSRQSMPVFGGGRAWSSSSEDRGEGSSNLGSMRQSTGFGGSSSR</sequence>
<evidence type="ECO:0000313" key="17">
    <source>
        <dbReference type="Proteomes" id="UP000799118"/>
    </source>
</evidence>
<dbReference type="GO" id="GO:0005789">
    <property type="term" value="C:endoplasmic reticulum membrane"/>
    <property type="evidence" value="ECO:0007669"/>
    <property type="project" value="UniProtKB-SubCell"/>
</dbReference>
<accession>A0A6A4H9F4</accession>
<keyword evidence="8" id="KW-0256">Endoplasmic reticulum</keyword>
<feature type="region of interest" description="Disordered" evidence="14">
    <location>
        <begin position="236"/>
        <end position="294"/>
    </location>
</feature>
<dbReference type="EMBL" id="ML769550">
    <property type="protein sequence ID" value="KAE9394436.1"/>
    <property type="molecule type" value="Genomic_DNA"/>
</dbReference>
<keyword evidence="12 15" id="KW-0472">Membrane</keyword>
<dbReference type="PANTHER" id="PTHR15929:SF0">
    <property type="entry name" value="STORE-OPERATED CALCIUM ENTRY-ASSOCIATED REGULATORY FACTOR"/>
    <property type="match status" value="1"/>
</dbReference>
<comment type="similarity">
    <text evidence="2">Belongs to the SARAF family.</text>
</comment>
<keyword evidence="6 15" id="KW-0812">Transmembrane</keyword>
<gene>
    <name evidence="16" type="ORF">BT96DRAFT_827707</name>
</gene>
<keyword evidence="11" id="KW-0406">Ion transport</keyword>
<keyword evidence="17" id="KW-1185">Reference proteome</keyword>
<evidence type="ECO:0000256" key="9">
    <source>
        <dbReference type="ARBA" id="ARBA00022837"/>
    </source>
</evidence>
<comment type="subcellular location">
    <subcellularLocation>
        <location evidence="1">Endoplasmic reticulum membrane</location>
        <topology evidence="1">Single-pass type I membrane protein</topology>
    </subcellularLocation>
</comment>
<feature type="region of interest" description="Disordered" evidence="14">
    <location>
        <begin position="161"/>
        <end position="205"/>
    </location>
</feature>
<evidence type="ECO:0000256" key="5">
    <source>
        <dbReference type="ARBA" id="ARBA00022568"/>
    </source>
</evidence>
<evidence type="ECO:0000256" key="3">
    <source>
        <dbReference type="ARBA" id="ARBA00016584"/>
    </source>
</evidence>
<dbReference type="Pfam" id="PF06682">
    <property type="entry name" value="SARAF"/>
    <property type="match status" value="1"/>
</dbReference>
<dbReference type="InterPro" id="IPR009567">
    <property type="entry name" value="SARAF"/>
</dbReference>
<keyword evidence="5" id="KW-0109">Calcium transport</keyword>
<evidence type="ECO:0000256" key="7">
    <source>
        <dbReference type="ARBA" id="ARBA00022729"/>
    </source>
</evidence>
<evidence type="ECO:0000313" key="16">
    <source>
        <dbReference type="EMBL" id="KAE9394436.1"/>
    </source>
</evidence>
<evidence type="ECO:0000256" key="14">
    <source>
        <dbReference type="SAM" id="MobiDB-lite"/>
    </source>
</evidence>
<protein>
    <recommendedName>
        <fullName evidence="3">Store-operated calcium entry-associated regulatory factor</fullName>
    </recommendedName>
    <alternativeName>
        <fullName evidence="13">Transmembrane protein 66</fullName>
    </alternativeName>
</protein>
<keyword evidence="4" id="KW-0813">Transport</keyword>
<keyword evidence="7" id="KW-0732">Signal</keyword>